<evidence type="ECO:0000256" key="7">
    <source>
        <dbReference type="ARBA" id="ARBA00023128"/>
    </source>
</evidence>
<evidence type="ECO:0000256" key="9">
    <source>
        <dbReference type="ARBA" id="ARBA00045905"/>
    </source>
</evidence>
<keyword evidence="8 10" id="KW-0472">Membrane</keyword>
<evidence type="ECO:0000256" key="4">
    <source>
        <dbReference type="ARBA" id="ARBA00022692"/>
    </source>
</evidence>
<evidence type="ECO:0000256" key="2">
    <source>
        <dbReference type="ARBA" id="ARBA00007570"/>
    </source>
</evidence>
<accession>A0AAV6YQG8</accession>
<reference evidence="11" key="1">
    <citation type="thesis" date="2020" institute="ProQuest LLC" country="789 East Eisenhower Parkway, Ann Arbor, MI, USA">
        <title>Comparative Genomics and Chromosome Evolution.</title>
        <authorList>
            <person name="Mudd A.B."/>
        </authorList>
    </citation>
    <scope>NUCLEOTIDE SEQUENCE</scope>
    <source>
        <strain evidence="11">237g6f4</strain>
        <tissue evidence="11">Blood</tissue>
    </source>
</reference>
<proteinExistence type="inferred from homology"/>
<evidence type="ECO:0000256" key="10">
    <source>
        <dbReference type="SAM" id="Phobius"/>
    </source>
</evidence>
<dbReference type="InterPro" id="IPR009792">
    <property type="entry name" value="TMEM242"/>
</dbReference>
<feature type="transmembrane region" description="Helical" evidence="10">
    <location>
        <begin position="36"/>
        <end position="58"/>
    </location>
</feature>
<dbReference type="PANTHER" id="PTHR13141">
    <property type="entry name" value="TRANSMEMBRANE PROTEIN 242"/>
    <property type="match status" value="1"/>
</dbReference>
<keyword evidence="4 10" id="KW-0812">Transmembrane</keyword>
<dbReference type="Proteomes" id="UP000824782">
    <property type="component" value="Unassembled WGS sequence"/>
</dbReference>
<dbReference type="AlphaFoldDB" id="A0AAV6YQG8"/>
<dbReference type="Pfam" id="PF07096">
    <property type="entry name" value="DUF1358"/>
    <property type="match status" value="1"/>
</dbReference>
<keyword evidence="6 10" id="KW-1133">Transmembrane helix</keyword>
<evidence type="ECO:0000313" key="12">
    <source>
        <dbReference type="Proteomes" id="UP000824782"/>
    </source>
</evidence>
<comment type="function">
    <text evidence="9">Scaffold protein that participates in the c-ring assembly of mitochondrial ATP synthase (F(1)F(0) ATP synthase or complex V) by facilitating the membrane insertion and oligomer formation of the subunit c/ATP5MC3. Participates in the incorporation of the c-ring into vestigial complexes. Additionally influences the incorporation of subunits MT-ATP6, MT-ATP8, ATP5MJ, and ATP5MK in the ATP synthase.</text>
</comment>
<gene>
    <name evidence="11" type="ORF">GDO81_020618</name>
</gene>
<evidence type="ECO:0000313" key="11">
    <source>
        <dbReference type="EMBL" id="KAG8539629.1"/>
    </source>
</evidence>
<keyword evidence="12" id="KW-1185">Reference proteome</keyword>
<comment type="similarity">
    <text evidence="2">Belongs to the TMEM242 family.</text>
</comment>
<dbReference type="PANTHER" id="PTHR13141:SF4">
    <property type="entry name" value="TRANSMEMBRANE PROTEIN 242"/>
    <property type="match status" value="1"/>
</dbReference>
<evidence type="ECO:0000256" key="1">
    <source>
        <dbReference type="ARBA" id="ARBA00004448"/>
    </source>
</evidence>
<evidence type="ECO:0000256" key="8">
    <source>
        <dbReference type="ARBA" id="ARBA00023136"/>
    </source>
</evidence>
<evidence type="ECO:0000256" key="6">
    <source>
        <dbReference type="ARBA" id="ARBA00022989"/>
    </source>
</evidence>
<sequence>MEPQETVEKRECWDAGAELPAEEGAREEKLFLIKGAVFLGTVATAGMLAGFGTTLSLAKKRSPNWFTKGATATAALPESGSSLALRALGWGSLYAWCGVGLISFAVWKALGVHSVSM</sequence>
<name>A0AAV6YQG8_ENGPU</name>
<feature type="transmembrane region" description="Helical" evidence="10">
    <location>
        <begin position="87"/>
        <end position="107"/>
    </location>
</feature>
<comment type="subcellular location">
    <subcellularLocation>
        <location evidence="1">Mitochondrion inner membrane</location>
        <topology evidence="1">Multi-pass membrane protein</topology>
    </subcellularLocation>
</comment>
<evidence type="ECO:0000256" key="3">
    <source>
        <dbReference type="ARBA" id="ARBA00013934"/>
    </source>
</evidence>
<keyword evidence="5" id="KW-0999">Mitochondrion inner membrane</keyword>
<comment type="caution">
    <text evidence="11">The sequence shown here is derived from an EMBL/GenBank/DDBJ whole genome shotgun (WGS) entry which is preliminary data.</text>
</comment>
<dbReference type="EMBL" id="WNYA01013806">
    <property type="protein sequence ID" value="KAG8539629.1"/>
    <property type="molecule type" value="Genomic_DNA"/>
</dbReference>
<keyword evidence="7" id="KW-0496">Mitochondrion</keyword>
<protein>
    <recommendedName>
        <fullName evidence="3">Transmembrane protein 242</fullName>
    </recommendedName>
</protein>
<dbReference type="GO" id="GO:0005743">
    <property type="term" value="C:mitochondrial inner membrane"/>
    <property type="evidence" value="ECO:0007669"/>
    <property type="project" value="UniProtKB-SubCell"/>
</dbReference>
<organism evidence="11 12">
    <name type="scientific">Engystomops pustulosus</name>
    <name type="common">Tungara frog</name>
    <name type="synonym">Physalaemus pustulosus</name>
    <dbReference type="NCBI Taxonomy" id="76066"/>
    <lineage>
        <taxon>Eukaryota</taxon>
        <taxon>Metazoa</taxon>
        <taxon>Chordata</taxon>
        <taxon>Craniata</taxon>
        <taxon>Vertebrata</taxon>
        <taxon>Euteleostomi</taxon>
        <taxon>Amphibia</taxon>
        <taxon>Batrachia</taxon>
        <taxon>Anura</taxon>
        <taxon>Neobatrachia</taxon>
        <taxon>Hyloidea</taxon>
        <taxon>Leptodactylidae</taxon>
        <taxon>Leiuperinae</taxon>
        <taxon>Engystomops</taxon>
    </lineage>
</organism>
<evidence type="ECO:0000256" key="5">
    <source>
        <dbReference type="ARBA" id="ARBA00022792"/>
    </source>
</evidence>